<keyword evidence="4 5" id="KW-0560">Oxidoreductase</keyword>
<sequence length="483" mass="53406">MNRLSGKSAIVVGGGIGGLATALRLRKAGARVTLLEKNPSVGGKVAERRANGFRWDLGPSLLTMPPILDRLFTELGERREDHLTLQPLTPTCRYRWADGYQFDENEFFWSRPDSARLLRHAQGLYHLSSSAFLESDPSELWKKVFNPALLPLLRFLPAMSPFRSLASASRHFYSDPHLQQFLQRFATYNGSDPELTPATFAVIPYVQAHFGGWYIKGGIRRLAEALLKLAEKHGVEIHTAAEALSIDSSGVTLTSGQHIPADLIFHNGDVLGAYQKLIHHPRAAECAQKIAKPERAISGFVVLLGVKGRDPALAHHNIFFSDNYPLEFQQMFREHRPAENPTIYLCLSSRSDPASAPADHDNYFLLVNAPPNTTSIDWAKESPQYADQIIRILDQKFLPGLKGRIVHQETISPADFESRDGVVGGSLYGWASHGMKSSFLRPPIRSPLLKNLYFVGGTTHPGGGLPLVLLSAEIAVRLANRSA</sequence>
<comment type="pathway">
    <text evidence="1 5">Carotenoid biosynthesis.</text>
</comment>
<dbReference type="AlphaFoldDB" id="A0A0R2XDU3"/>
<accession>A0A0R2XDU3</accession>
<dbReference type="PANTHER" id="PTHR43734:SF7">
    <property type="entry name" value="4,4'-DIAPONEUROSPORENE OXYGENASE"/>
    <property type="match status" value="1"/>
</dbReference>
<dbReference type="EMBL" id="LIDN01000277">
    <property type="protein sequence ID" value="KRP32321.1"/>
    <property type="molecule type" value="Genomic_DNA"/>
</dbReference>
<proteinExistence type="inferred from homology"/>
<protein>
    <recommendedName>
        <fullName evidence="6">Amine oxidase domain-containing protein</fullName>
    </recommendedName>
</protein>
<feature type="domain" description="Amine oxidase" evidence="6">
    <location>
        <begin position="16"/>
        <end position="477"/>
    </location>
</feature>
<name>A0A0R2XDU3_9BACT</name>
<dbReference type="SUPFAM" id="SSF51905">
    <property type="entry name" value="FAD/NAD(P)-binding domain"/>
    <property type="match status" value="1"/>
</dbReference>
<evidence type="ECO:0000256" key="1">
    <source>
        <dbReference type="ARBA" id="ARBA00004829"/>
    </source>
</evidence>
<keyword evidence="3 5" id="KW-0125">Carotenoid biosynthesis</keyword>
<evidence type="ECO:0000313" key="8">
    <source>
        <dbReference type="Proteomes" id="UP000051220"/>
    </source>
</evidence>
<dbReference type="GO" id="GO:0016491">
    <property type="term" value="F:oxidoreductase activity"/>
    <property type="evidence" value="ECO:0007669"/>
    <property type="project" value="UniProtKB-KW"/>
</dbReference>
<dbReference type="NCBIfam" id="TIGR02734">
    <property type="entry name" value="crtI_fam"/>
    <property type="match status" value="1"/>
</dbReference>
<evidence type="ECO:0000256" key="2">
    <source>
        <dbReference type="ARBA" id="ARBA00006046"/>
    </source>
</evidence>
<comment type="similarity">
    <text evidence="2 5">Belongs to the carotenoid/retinoid oxidoreductase family.</text>
</comment>
<evidence type="ECO:0000256" key="3">
    <source>
        <dbReference type="ARBA" id="ARBA00022746"/>
    </source>
</evidence>
<dbReference type="InterPro" id="IPR014105">
    <property type="entry name" value="Carotenoid/retinoid_OxRdtase"/>
</dbReference>
<dbReference type="PANTHER" id="PTHR43734">
    <property type="entry name" value="PHYTOENE DESATURASE"/>
    <property type="match status" value="1"/>
</dbReference>
<organism evidence="7 8">
    <name type="scientific">Verrucomicrobia subdivision 6 bacterium BACL9 MAG-120924-bin69</name>
    <dbReference type="NCBI Taxonomy" id="1655635"/>
    <lineage>
        <taxon>Bacteria</taxon>
        <taxon>Pseudomonadati</taxon>
        <taxon>Verrucomicrobiota</taxon>
        <taxon>Verrucomicrobiia</taxon>
        <taxon>Verrucomicrobiales</taxon>
        <taxon>Verrucomicrobia subdivision 6</taxon>
    </lineage>
</organism>
<dbReference type="Pfam" id="PF01593">
    <property type="entry name" value="Amino_oxidase"/>
    <property type="match status" value="1"/>
</dbReference>
<evidence type="ECO:0000256" key="5">
    <source>
        <dbReference type="RuleBase" id="RU362075"/>
    </source>
</evidence>
<dbReference type="InterPro" id="IPR036188">
    <property type="entry name" value="FAD/NAD-bd_sf"/>
</dbReference>
<dbReference type="PRINTS" id="PR00419">
    <property type="entry name" value="ADXRDTASE"/>
</dbReference>
<evidence type="ECO:0000256" key="4">
    <source>
        <dbReference type="ARBA" id="ARBA00023002"/>
    </source>
</evidence>
<gene>
    <name evidence="7" type="ORF">ABS33_06765</name>
</gene>
<dbReference type="Gene3D" id="3.50.50.60">
    <property type="entry name" value="FAD/NAD(P)-binding domain"/>
    <property type="match status" value="2"/>
</dbReference>
<dbReference type="Proteomes" id="UP000051220">
    <property type="component" value="Unassembled WGS sequence"/>
</dbReference>
<dbReference type="InterPro" id="IPR002937">
    <property type="entry name" value="Amino_oxidase"/>
</dbReference>
<comment type="caution">
    <text evidence="7">The sequence shown here is derived from an EMBL/GenBank/DDBJ whole genome shotgun (WGS) entry which is preliminary data.</text>
</comment>
<dbReference type="GO" id="GO:0016117">
    <property type="term" value="P:carotenoid biosynthetic process"/>
    <property type="evidence" value="ECO:0007669"/>
    <property type="project" value="UniProtKB-KW"/>
</dbReference>
<evidence type="ECO:0000313" key="7">
    <source>
        <dbReference type="EMBL" id="KRP32321.1"/>
    </source>
</evidence>
<reference evidence="7 8" key="1">
    <citation type="submission" date="2015-10" db="EMBL/GenBank/DDBJ databases">
        <title>Metagenome-Assembled Genomes uncover a global brackish microbiome.</title>
        <authorList>
            <person name="Hugerth L.W."/>
            <person name="Larsson J."/>
            <person name="Alneberg J."/>
            <person name="Lindh M.V."/>
            <person name="Legrand C."/>
            <person name="Pinhassi J."/>
            <person name="Andersson A.F."/>
        </authorList>
    </citation>
    <scope>NUCLEOTIDE SEQUENCE [LARGE SCALE GENOMIC DNA]</scope>
    <source>
        <strain evidence="7">BACL9 MAG-120924-bin69</strain>
    </source>
</reference>
<evidence type="ECO:0000259" key="6">
    <source>
        <dbReference type="Pfam" id="PF01593"/>
    </source>
</evidence>